<evidence type="ECO:0000313" key="1">
    <source>
        <dbReference type="EMBL" id="MBX66308.1"/>
    </source>
</evidence>
<sequence>MKMRNSKMGLNSEAF</sequence>
<accession>A0A2P2QH31</accession>
<name>A0A2P2QH31_RHIMU</name>
<protein>
    <submittedName>
        <fullName evidence="1">Uncharacterized protein</fullName>
    </submittedName>
</protein>
<reference evidence="1" key="1">
    <citation type="submission" date="2018-02" db="EMBL/GenBank/DDBJ databases">
        <title>Rhizophora mucronata_Transcriptome.</title>
        <authorList>
            <person name="Meera S.P."/>
            <person name="Sreeshan A."/>
            <person name="Augustine A."/>
        </authorList>
    </citation>
    <scope>NUCLEOTIDE SEQUENCE</scope>
    <source>
        <tissue evidence="1">Leaf</tissue>
    </source>
</reference>
<organism evidence="1">
    <name type="scientific">Rhizophora mucronata</name>
    <name type="common">Asiatic mangrove</name>
    <dbReference type="NCBI Taxonomy" id="61149"/>
    <lineage>
        <taxon>Eukaryota</taxon>
        <taxon>Viridiplantae</taxon>
        <taxon>Streptophyta</taxon>
        <taxon>Embryophyta</taxon>
        <taxon>Tracheophyta</taxon>
        <taxon>Spermatophyta</taxon>
        <taxon>Magnoliopsida</taxon>
        <taxon>eudicotyledons</taxon>
        <taxon>Gunneridae</taxon>
        <taxon>Pentapetalae</taxon>
        <taxon>rosids</taxon>
        <taxon>fabids</taxon>
        <taxon>Malpighiales</taxon>
        <taxon>Rhizophoraceae</taxon>
        <taxon>Rhizophora</taxon>
    </lineage>
</organism>
<dbReference type="EMBL" id="GGEC01085824">
    <property type="protein sequence ID" value="MBX66308.1"/>
    <property type="molecule type" value="Transcribed_RNA"/>
</dbReference>
<proteinExistence type="predicted"/>